<keyword evidence="3" id="KW-1185">Reference proteome</keyword>
<accession>A0ABZ0D508</accession>
<dbReference type="InterPro" id="IPR020802">
    <property type="entry name" value="TesA-like"/>
</dbReference>
<reference evidence="2 3" key="1">
    <citation type="submission" date="2023-10" db="EMBL/GenBank/DDBJ databases">
        <title>Bacteria for the degradation of biodegradable plastic PBAT(Polybutylene adipate terephthalate).</title>
        <authorList>
            <person name="Weon H.-Y."/>
            <person name="Yeon J."/>
        </authorList>
    </citation>
    <scope>NUCLEOTIDE SEQUENCE [LARGE SCALE GENOMIC DNA]</scope>
    <source>
        <strain evidence="2 3">SBD 7-3</strain>
    </source>
</reference>
<proteinExistence type="predicted"/>
<dbReference type="InterPro" id="IPR000873">
    <property type="entry name" value="AMP-dep_synth/lig_dom"/>
</dbReference>
<dbReference type="InterPro" id="IPR036736">
    <property type="entry name" value="ACP-like_sf"/>
</dbReference>
<feature type="domain" description="Carrier" evidence="1">
    <location>
        <begin position="638"/>
        <end position="713"/>
    </location>
</feature>
<gene>
    <name evidence="2" type="ORF">RXV79_09780</name>
</gene>
<dbReference type="InterPro" id="IPR042099">
    <property type="entry name" value="ANL_N_sf"/>
</dbReference>
<evidence type="ECO:0000313" key="3">
    <source>
        <dbReference type="Proteomes" id="UP001303946"/>
    </source>
</evidence>
<dbReference type="Gene3D" id="3.40.50.12780">
    <property type="entry name" value="N-terminal domain of ligase-like"/>
    <property type="match status" value="1"/>
</dbReference>
<dbReference type="SUPFAM" id="SSF47336">
    <property type="entry name" value="ACP-like"/>
    <property type="match status" value="1"/>
</dbReference>
<evidence type="ECO:0000259" key="1">
    <source>
        <dbReference type="PROSITE" id="PS50075"/>
    </source>
</evidence>
<dbReference type="Proteomes" id="UP001303946">
    <property type="component" value="Chromosome"/>
</dbReference>
<dbReference type="Pfam" id="PF00501">
    <property type="entry name" value="AMP-binding"/>
    <property type="match status" value="1"/>
</dbReference>
<name>A0ABZ0D508_9BURK</name>
<protein>
    <submittedName>
        <fullName evidence="2">Thioesterase domain-containing protein</fullName>
    </submittedName>
</protein>
<evidence type="ECO:0000313" key="2">
    <source>
        <dbReference type="EMBL" id="WOB10332.1"/>
    </source>
</evidence>
<dbReference type="InterPro" id="IPR045851">
    <property type="entry name" value="AMP-bd_C_sf"/>
</dbReference>
<dbReference type="Gene3D" id="3.30.300.30">
    <property type="match status" value="1"/>
</dbReference>
<dbReference type="RefSeq" id="WP_316703239.1">
    <property type="nucleotide sequence ID" value="NZ_CP136336.1"/>
</dbReference>
<dbReference type="Pfam" id="PF00975">
    <property type="entry name" value="Thioesterase"/>
    <property type="match status" value="1"/>
</dbReference>
<dbReference type="Gene3D" id="1.10.1200.10">
    <property type="entry name" value="ACP-like"/>
    <property type="match status" value="1"/>
</dbReference>
<dbReference type="InterPro" id="IPR009081">
    <property type="entry name" value="PP-bd_ACP"/>
</dbReference>
<sequence length="982" mass="106140">MAGESGLGALAGPRGVAAPVGHSDALWQACWRHARLLASGDERRLHDDQGHYFPGLKLNYTENLLAGDGQSADAIAVTARLADGSLYRMSRAELRRQVIALAHALRQGGVAEGDRVVLVPRSDARAVVAVLAVAAIGASLALASPEMGPSLVVDRFKPLAPRLILTHAGAMPHDTGMPLADRVAQVVKALPSLEAAIVLDDASSLLPPLGLPVIDLSQALAEGLDEHGAATPLWPRFPFHQPLFITRTAGADGRLESLVHGAGGVLLEHVKEHRLHLGIDGRSQVFAPSSVASALWLWQLSSLASGAGIVLYDGPVRDARTLWRIAQDGGATVFVAHASYLRLGEHAGLAPGREFDLAALRSLLYTGMTLDDAAARWVQEKVKRLPLQALCMNPDLLGCLLLQGAAPSLAHADNHSLGLGVRVAERGNGLEGELVCQAHFPSRPLGFLDDPQGARFAATYLQRTPGGWSSGERVEWAPDGSLLQRGRVDGLMNVRGALVAPAELLPLLREFPEIRESAVVEQQQAGQLGEGRAVLLLALREGASLDGSLIARMRRRFAEAGSPAHVPDLVLEVRELPRLADGSVCIAALRDVVNDRPVTDMRRLLNPGSLRALRGDPALRLPTVPAGPLPPPPAPGWRSRQDHEAYLQALWEKIFGFSPIGLDDDFFEIGGHSLLAARIFTDIQLSTDQRLAPSTLLKAPTIRQLAAVMDQAAWDLPVPLVQLRPGSGRPFFLVHSLAGTFLELWAVLRALDTQRAVYGLQARAVGDENAPYVSVREMAADYIGHMRRVQPEGPYAVGGYSFGGLVAYEIAQQLSRAGEQVELVTLIDTHVHGRYLPLWEWARYCTGWLGVTFRRLRSLPLRGQVDYLRKKSMVLSDRWRVAMGLNPKHPELVGDVLKEANLPPALRRTRGAMLVALREYRPEPYAGRVVFLRASRPSPGDPLPVWRKVAHKLEIDVTPGDHDEMISGANAKALAVALARHL</sequence>
<dbReference type="PANTHER" id="PTHR42921:SF1">
    <property type="entry name" value="ACETOACETYL-COA SYNTHETASE"/>
    <property type="match status" value="1"/>
</dbReference>
<dbReference type="SUPFAM" id="SSF56801">
    <property type="entry name" value="Acetyl-CoA synthetase-like"/>
    <property type="match status" value="1"/>
</dbReference>
<dbReference type="Pfam" id="PF00550">
    <property type="entry name" value="PP-binding"/>
    <property type="match status" value="1"/>
</dbReference>
<dbReference type="PROSITE" id="PS50075">
    <property type="entry name" value="CARRIER"/>
    <property type="match status" value="1"/>
</dbReference>
<dbReference type="SMART" id="SM00824">
    <property type="entry name" value="PKS_TE"/>
    <property type="match status" value="1"/>
</dbReference>
<dbReference type="SUPFAM" id="SSF53474">
    <property type="entry name" value="alpha/beta-Hydrolases"/>
    <property type="match status" value="1"/>
</dbReference>
<organism evidence="2 3">
    <name type="scientific">Piscinibacter gummiphilus</name>
    <dbReference type="NCBI Taxonomy" id="946333"/>
    <lineage>
        <taxon>Bacteria</taxon>
        <taxon>Pseudomonadati</taxon>
        <taxon>Pseudomonadota</taxon>
        <taxon>Betaproteobacteria</taxon>
        <taxon>Burkholderiales</taxon>
        <taxon>Sphaerotilaceae</taxon>
        <taxon>Piscinibacter</taxon>
    </lineage>
</organism>
<dbReference type="PANTHER" id="PTHR42921">
    <property type="entry name" value="ACETOACETYL-COA SYNTHETASE"/>
    <property type="match status" value="1"/>
</dbReference>
<dbReference type="InterPro" id="IPR029058">
    <property type="entry name" value="AB_hydrolase_fold"/>
</dbReference>
<dbReference type="InterPro" id="IPR001031">
    <property type="entry name" value="Thioesterase"/>
</dbReference>
<dbReference type="EMBL" id="CP136336">
    <property type="protein sequence ID" value="WOB10332.1"/>
    <property type="molecule type" value="Genomic_DNA"/>
</dbReference>
<dbReference type="Gene3D" id="3.40.50.1820">
    <property type="entry name" value="alpha/beta hydrolase"/>
    <property type="match status" value="1"/>
</dbReference>